<dbReference type="InterPro" id="IPR029058">
    <property type="entry name" value="AB_hydrolase_fold"/>
</dbReference>
<sequence>MGIKVTIFIVVVAIVTGLYFCGFLTSPPTVPEYGDGWWGRGKKPKGEEDTSIRKFKINVDNSVIDDLKQRLVKTRWFEPLEEANHVLGYHTTLPNGQPPLYAVRLAVGSVFPSLVGLDVEDMDRIYPVFDKLKHLLRESGYMHLQATKPDTVGFGLNDSPVGLAAYILEKFIGWTNPHYLDLDSGGLENHFTMDDLLTNVMIYWVNGNIVSSMRLYKESIAEILSGQLDAMPEVPVGIAIFKYELAHLPKAWAKLLFPDLLTYSRMQRGGHFAAFEEPQLLAEDVRKFVSAIVRRKKI</sequence>
<organism evidence="8 9">
    <name type="scientific">Saccoglossus kowalevskii</name>
    <name type="common">Acorn worm</name>
    <dbReference type="NCBI Taxonomy" id="10224"/>
    <lineage>
        <taxon>Eukaryota</taxon>
        <taxon>Metazoa</taxon>
        <taxon>Hemichordata</taxon>
        <taxon>Enteropneusta</taxon>
        <taxon>Harrimaniidae</taxon>
        <taxon>Saccoglossus</taxon>
    </lineage>
</organism>
<evidence type="ECO:0000256" key="4">
    <source>
        <dbReference type="ARBA" id="ARBA00012091"/>
    </source>
</evidence>
<evidence type="ECO:0000256" key="3">
    <source>
        <dbReference type="ARBA" id="ARBA00010088"/>
    </source>
</evidence>
<gene>
    <name evidence="9" type="primary">LOC100372100</name>
</gene>
<name>A0ABM0GZM0_SACKO</name>
<dbReference type="InterPro" id="IPR000639">
    <property type="entry name" value="Epox_hydrolase-like"/>
</dbReference>
<dbReference type="Proteomes" id="UP000694865">
    <property type="component" value="Unplaced"/>
</dbReference>
<dbReference type="EC" id="3.3.2.9" evidence="4"/>
<accession>A0ABM0GZM0</accession>
<dbReference type="PANTHER" id="PTHR21661">
    <property type="entry name" value="EPOXIDE HYDROLASE 1-RELATED"/>
    <property type="match status" value="1"/>
</dbReference>
<keyword evidence="7" id="KW-0812">Transmembrane</keyword>
<feature type="transmembrane region" description="Helical" evidence="7">
    <location>
        <begin position="7"/>
        <end position="25"/>
    </location>
</feature>
<keyword evidence="5" id="KW-0058">Aromatic hydrocarbons catabolism</keyword>
<dbReference type="PANTHER" id="PTHR21661:SF35">
    <property type="entry name" value="EPOXIDE HYDROLASE"/>
    <property type="match status" value="1"/>
</dbReference>
<proteinExistence type="inferred from homology"/>
<evidence type="ECO:0000256" key="2">
    <source>
        <dbReference type="ARBA" id="ARBA00004111"/>
    </source>
</evidence>
<dbReference type="SUPFAM" id="SSF53474">
    <property type="entry name" value="alpha/beta-Hydrolases"/>
    <property type="match status" value="1"/>
</dbReference>
<evidence type="ECO:0000256" key="6">
    <source>
        <dbReference type="ARBA" id="ARBA00022801"/>
    </source>
</evidence>
<dbReference type="PIRSF" id="PIRSF001112">
    <property type="entry name" value="Epoxide_hydrolase"/>
    <property type="match status" value="1"/>
</dbReference>
<keyword evidence="7" id="KW-0472">Membrane</keyword>
<dbReference type="Gene3D" id="3.40.50.1820">
    <property type="entry name" value="alpha/beta hydrolase"/>
    <property type="match status" value="1"/>
</dbReference>
<comment type="subcellular location">
    <subcellularLocation>
        <location evidence="2">Microsome membrane</location>
        <topology evidence="2">Single-pass membrane protein</topology>
    </subcellularLocation>
</comment>
<evidence type="ECO:0000313" key="8">
    <source>
        <dbReference type="Proteomes" id="UP000694865"/>
    </source>
</evidence>
<comment type="similarity">
    <text evidence="3">Belongs to the peptidase S33 family.</text>
</comment>
<evidence type="ECO:0000256" key="1">
    <source>
        <dbReference type="ARBA" id="ARBA00000221"/>
    </source>
</evidence>
<evidence type="ECO:0000313" key="9">
    <source>
        <dbReference type="RefSeq" id="XP_002740929.1"/>
    </source>
</evidence>
<evidence type="ECO:0000256" key="7">
    <source>
        <dbReference type="SAM" id="Phobius"/>
    </source>
</evidence>
<evidence type="ECO:0000256" key="5">
    <source>
        <dbReference type="ARBA" id="ARBA00022797"/>
    </source>
</evidence>
<keyword evidence="6" id="KW-0378">Hydrolase</keyword>
<keyword evidence="8" id="KW-1185">Reference proteome</keyword>
<dbReference type="RefSeq" id="XP_002740929.1">
    <property type="nucleotide sequence ID" value="XM_002740883.2"/>
</dbReference>
<reference evidence="9" key="1">
    <citation type="submission" date="2025-08" db="UniProtKB">
        <authorList>
            <consortium name="RefSeq"/>
        </authorList>
    </citation>
    <scope>IDENTIFICATION</scope>
    <source>
        <tissue evidence="9">Testes</tissue>
    </source>
</reference>
<comment type="catalytic activity">
    <reaction evidence="1">
        <text>1-(4-methoxyphenyl)-N-methyl-N-[(3-methyloxetan-3-yl)methyl]methanamine + H2O = 2-{[(4-methoxybenzyl)(methyl)amino]methyl}-2-methylpropane-1,3-diol</text>
        <dbReference type="Rhea" id="RHEA:55764"/>
        <dbReference type="ChEBI" id="CHEBI:15377"/>
        <dbReference type="ChEBI" id="CHEBI:139161"/>
        <dbReference type="ChEBI" id="CHEBI:139164"/>
        <dbReference type="EC" id="3.3.2.9"/>
    </reaction>
</comment>
<protein>
    <recommendedName>
        <fullName evidence="4">microsomal epoxide hydrolase</fullName>
        <ecNumber evidence="4">3.3.2.9</ecNumber>
    </recommendedName>
</protein>
<dbReference type="PRINTS" id="PR00412">
    <property type="entry name" value="EPOXHYDRLASE"/>
</dbReference>
<dbReference type="InterPro" id="IPR016292">
    <property type="entry name" value="Epoxide_hydrolase"/>
</dbReference>
<dbReference type="GeneID" id="100372100"/>
<keyword evidence="7" id="KW-1133">Transmembrane helix</keyword>